<name>A0A813D7D2_POLGL</name>
<evidence type="ECO:0000313" key="3">
    <source>
        <dbReference type="Proteomes" id="UP000654075"/>
    </source>
</evidence>
<feature type="compositionally biased region" description="Low complexity" evidence="1">
    <location>
        <begin position="131"/>
        <end position="142"/>
    </location>
</feature>
<dbReference type="EMBL" id="CAJNNV010001175">
    <property type="protein sequence ID" value="CAE8584443.1"/>
    <property type="molecule type" value="Genomic_DNA"/>
</dbReference>
<evidence type="ECO:0000313" key="2">
    <source>
        <dbReference type="EMBL" id="CAE8584443.1"/>
    </source>
</evidence>
<gene>
    <name evidence="2" type="ORF">PGLA1383_LOCUS3376</name>
</gene>
<comment type="caution">
    <text evidence="2">The sequence shown here is derived from an EMBL/GenBank/DDBJ whole genome shotgun (WGS) entry which is preliminary data.</text>
</comment>
<feature type="compositionally biased region" description="Basic and acidic residues" evidence="1">
    <location>
        <begin position="115"/>
        <end position="125"/>
    </location>
</feature>
<dbReference type="AlphaFoldDB" id="A0A813D7D2"/>
<keyword evidence="3" id="KW-1185">Reference proteome</keyword>
<protein>
    <submittedName>
        <fullName evidence="2">Uncharacterized protein</fullName>
    </submittedName>
</protein>
<evidence type="ECO:0000256" key="1">
    <source>
        <dbReference type="SAM" id="MobiDB-lite"/>
    </source>
</evidence>
<accession>A0A813D7D2</accession>
<feature type="compositionally biased region" description="Acidic residues" evidence="1">
    <location>
        <begin position="92"/>
        <end position="114"/>
    </location>
</feature>
<proteinExistence type="predicted"/>
<organism evidence="2 3">
    <name type="scientific">Polarella glacialis</name>
    <name type="common">Dinoflagellate</name>
    <dbReference type="NCBI Taxonomy" id="89957"/>
    <lineage>
        <taxon>Eukaryota</taxon>
        <taxon>Sar</taxon>
        <taxon>Alveolata</taxon>
        <taxon>Dinophyceae</taxon>
        <taxon>Suessiales</taxon>
        <taxon>Suessiaceae</taxon>
        <taxon>Polarella</taxon>
    </lineage>
</organism>
<dbReference type="Proteomes" id="UP000654075">
    <property type="component" value="Unassembled WGS sequence"/>
</dbReference>
<feature type="compositionally biased region" description="Basic and acidic residues" evidence="1">
    <location>
        <begin position="213"/>
        <end position="229"/>
    </location>
</feature>
<reference evidence="2" key="1">
    <citation type="submission" date="2021-02" db="EMBL/GenBank/DDBJ databases">
        <authorList>
            <person name="Dougan E. K."/>
            <person name="Rhodes N."/>
            <person name="Thang M."/>
            <person name="Chan C."/>
        </authorList>
    </citation>
    <scope>NUCLEOTIDE SEQUENCE</scope>
</reference>
<sequence>MVDRRMKRLAEEKKGADKELLELTLRRRLAAGERHVVDASPREVKEMPVPDVPGATVRIDEEGYLDIREPMGEDASHVGQLDTMARLRELERMEEEEEDGAEEPEQLTELDEMAELDRIVEKYEAFDDAAADQTGSSQSQQSPPRLADSVGGPSAKSPADLFDLMSRAQEEAPKQQPAANAGLMVRERQGPETSPAFQPPPRVEQAAPPVDAPEGRSSVRFEEPEEPKRVSKFKAARQLANHGPAA</sequence>
<feature type="region of interest" description="Disordered" evidence="1">
    <location>
        <begin position="89"/>
        <end position="246"/>
    </location>
</feature>